<comment type="caution">
    <text evidence="1">The sequence shown here is derived from an EMBL/GenBank/DDBJ whole genome shotgun (WGS) entry which is preliminary data.</text>
</comment>
<accession>A0A5B7J0S6</accession>
<protein>
    <submittedName>
        <fullName evidence="1">Uncharacterized protein</fullName>
    </submittedName>
</protein>
<evidence type="ECO:0000313" key="2">
    <source>
        <dbReference type="Proteomes" id="UP000324222"/>
    </source>
</evidence>
<sequence length="63" mass="6704">MFSVLFITHWSDLCGSRVGPLCNRCVSGRIRKGGERWGSGDGCGCGGRKPGGCGEEAVHKLHK</sequence>
<gene>
    <name evidence="1" type="ORF">E2C01_082145</name>
</gene>
<name>A0A5B7J0S6_PORTR</name>
<evidence type="ECO:0000313" key="1">
    <source>
        <dbReference type="EMBL" id="MPC87287.1"/>
    </source>
</evidence>
<dbReference type="EMBL" id="VSRR010074044">
    <property type="protein sequence ID" value="MPC87287.1"/>
    <property type="molecule type" value="Genomic_DNA"/>
</dbReference>
<organism evidence="1 2">
    <name type="scientific">Portunus trituberculatus</name>
    <name type="common">Swimming crab</name>
    <name type="synonym">Neptunus trituberculatus</name>
    <dbReference type="NCBI Taxonomy" id="210409"/>
    <lineage>
        <taxon>Eukaryota</taxon>
        <taxon>Metazoa</taxon>
        <taxon>Ecdysozoa</taxon>
        <taxon>Arthropoda</taxon>
        <taxon>Crustacea</taxon>
        <taxon>Multicrustacea</taxon>
        <taxon>Malacostraca</taxon>
        <taxon>Eumalacostraca</taxon>
        <taxon>Eucarida</taxon>
        <taxon>Decapoda</taxon>
        <taxon>Pleocyemata</taxon>
        <taxon>Brachyura</taxon>
        <taxon>Eubrachyura</taxon>
        <taxon>Portunoidea</taxon>
        <taxon>Portunidae</taxon>
        <taxon>Portuninae</taxon>
        <taxon>Portunus</taxon>
    </lineage>
</organism>
<dbReference type="Proteomes" id="UP000324222">
    <property type="component" value="Unassembled WGS sequence"/>
</dbReference>
<reference evidence="1 2" key="1">
    <citation type="submission" date="2019-05" db="EMBL/GenBank/DDBJ databases">
        <title>Another draft genome of Portunus trituberculatus and its Hox gene families provides insights of decapod evolution.</title>
        <authorList>
            <person name="Jeong J.-H."/>
            <person name="Song I."/>
            <person name="Kim S."/>
            <person name="Choi T."/>
            <person name="Kim D."/>
            <person name="Ryu S."/>
            <person name="Kim W."/>
        </authorList>
    </citation>
    <scope>NUCLEOTIDE SEQUENCE [LARGE SCALE GENOMIC DNA]</scope>
    <source>
        <tissue evidence="1">Muscle</tissue>
    </source>
</reference>
<proteinExistence type="predicted"/>
<dbReference type="AlphaFoldDB" id="A0A5B7J0S6"/>
<keyword evidence="2" id="KW-1185">Reference proteome</keyword>